<comment type="caution">
    <text evidence="2">The sequence shown here is derived from an EMBL/GenBank/DDBJ whole genome shotgun (WGS) entry which is preliminary data.</text>
</comment>
<feature type="domain" description="DUF6546" evidence="1">
    <location>
        <begin position="172"/>
        <end position="239"/>
    </location>
</feature>
<dbReference type="Proteomes" id="UP000256328">
    <property type="component" value="Unassembled WGS sequence"/>
</dbReference>
<feature type="domain" description="DUF6546" evidence="1">
    <location>
        <begin position="241"/>
        <end position="312"/>
    </location>
</feature>
<name>A0A3D8RP85_9HELO</name>
<dbReference type="AlphaFoldDB" id="A0A3D8RP85"/>
<accession>A0A3D8RP85</accession>
<evidence type="ECO:0000259" key="1">
    <source>
        <dbReference type="Pfam" id="PF20183"/>
    </source>
</evidence>
<keyword evidence="3" id="KW-1185">Reference proteome</keyword>
<evidence type="ECO:0000313" key="2">
    <source>
        <dbReference type="EMBL" id="RDW75621.1"/>
    </source>
</evidence>
<gene>
    <name evidence="2" type="ORF">BP5796_06442</name>
</gene>
<organism evidence="2 3">
    <name type="scientific">Coleophoma crateriformis</name>
    <dbReference type="NCBI Taxonomy" id="565419"/>
    <lineage>
        <taxon>Eukaryota</taxon>
        <taxon>Fungi</taxon>
        <taxon>Dikarya</taxon>
        <taxon>Ascomycota</taxon>
        <taxon>Pezizomycotina</taxon>
        <taxon>Leotiomycetes</taxon>
        <taxon>Helotiales</taxon>
        <taxon>Dermateaceae</taxon>
        <taxon>Coleophoma</taxon>
    </lineage>
</organism>
<dbReference type="InterPro" id="IPR046676">
    <property type="entry name" value="DUF6546"/>
</dbReference>
<dbReference type="EMBL" id="PDLN01000009">
    <property type="protein sequence ID" value="RDW75621.1"/>
    <property type="molecule type" value="Genomic_DNA"/>
</dbReference>
<protein>
    <recommendedName>
        <fullName evidence="1">DUF6546 domain-containing protein</fullName>
    </recommendedName>
</protein>
<dbReference type="OrthoDB" id="4802432at2759"/>
<evidence type="ECO:0000313" key="3">
    <source>
        <dbReference type="Proteomes" id="UP000256328"/>
    </source>
</evidence>
<reference evidence="2 3" key="1">
    <citation type="journal article" date="2018" name="IMA Fungus">
        <title>IMA Genome-F 9: Draft genome sequence of Annulohypoxylon stygium, Aspergillus mulundensis, Berkeleyomyces basicola (syn. Thielaviopsis basicola), Ceratocystis smalleyi, two Cercospora beticola strains, Coleophoma cylindrospora, Fusarium fracticaudum, Phialophora cf. hyalina, and Morchella septimelata.</title>
        <authorList>
            <person name="Wingfield B.D."/>
            <person name="Bills G.F."/>
            <person name="Dong Y."/>
            <person name="Huang W."/>
            <person name="Nel W.J."/>
            <person name="Swalarsk-Parry B.S."/>
            <person name="Vaghefi N."/>
            <person name="Wilken P.M."/>
            <person name="An Z."/>
            <person name="de Beer Z.W."/>
            <person name="De Vos L."/>
            <person name="Chen L."/>
            <person name="Duong T.A."/>
            <person name="Gao Y."/>
            <person name="Hammerbacher A."/>
            <person name="Kikkert J.R."/>
            <person name="Li Y."/>
            <person name="Li H."/>
            <person name="Li K."/>
            <person name="Li Q."/>
            <person name="Liu X."/>
            <person name="Ma X."/>
            <person name="Naidoo K."/>
            <person name="Pethybridge S.J."/>
            <person name="Sun J."/>
            <person name="Steenkamp E.T."/>
            <person name="van der Nest M.A."/>
            <person name="van Wyk S."/>
            <person name="Wingfield M.J."/>
            <person name="Xiong C."/>
            <person name="Yue Q."/>
            <person name="Zhang X."/>
        </authorList>
    </citation>
    <scope>NUCLEOTIDE SEQUENCE [LARGE SCALE GENOMIC DNA]</scope>
    <source>
        <strain evidence="2 3">BP5796</strain>
    </source>
</reference>
<dbReference type="Pfam" id="PF20183">
    <property type="entry name" value="DUF6546"/>
    <property type="match status" value="2"/>
</dbReference>
<proteinExistence type="predicted"/>
<sequence length="312" mass="35360">MAETLQGTTSSRPVLKVLSLSSSLITGHSIIASTILKLFSILSTWQPTGCLILELSAYSPSDSEHWFKNYHSGLEHEDVGDLIQQQEATTRWHDPKHGWVNGQQVEAPRAPAILRLFSPICLSLPKNLPEVHAVTGFMIRRQLRLYEPWRVWRRSWKILCDKELASVIQDALPSHVRTVSISEEFNDQLALILRRDTPYLRIIDTNPSAGLLTLVRAFASKSRNFERLSISYMIDAQQFSILTQTAPQKEISALLYDASLAALNMPQLESMVFWNSKHGEACAVIYQRNKASRNATLTWRGTWDLELGYDVV</sequence>